<organism evidence="3 4">
    <name type="scientific">Trinickia dinghuensis</name>
    <dbReference type="NCBI Taxonomy" id="2291023"/>
    <lineage>
        <taxon>Bacteria</taxon>
        <taxon>Pseudomonadati</taxon>
        <taxon>Pseudomonadota</taxon>
        <taxon>Betaproteobacteria</taxon>
        <taxon>Burkholderiales</taxon>
        <taxon>Burkholderiaceae</taxon>
        <taxon>Trinickia</taxon>
    </lineage>
</organism>
<sequence length="197" mass="21049">MSLPLSIDPHTSALLLMDFQSFVLDNFLPPTAASEVVSNASKLLGAARKVDMLTIHVTVGFRPGYPEISPRNKLFSGLKKNGMAALGSESTKIDSRLSPLNSEPVVVKHRIGAFSCTDLERLLRARGIDTLILAGVTTAGVVLSTVRQAFDLDYALVVASDGCMDPDEQAHAFVIERVLPQHANVLSADGIVSAVRP</sequence>
<name>A0A3D8K707_9BURK</name>
<keyword evidence="1 3" id="KW-0378">Hydrolase</keyword>
<proteinExistence type="predicted"/>
<dbReference type="AlphaFoldDB" id="A0A3D8K707"/>
<dbReference type="CDD" id="cd00431">
    <property type="entry name" value="cysteine_hydrolases"/>
    <property type="match status" value="1"/>
</dbReference>
<evidence type="ECO:0000259" key="2">
    <source>
        <dbReference type="Pfam" id="PF00857"/>
    </source>
</evidence>
<evidence type="ECO:0000313" key="3">
    <source>
        <dbReference type="EMBL" id="RDV00677.1"/>
    </source>
</evidence>
<dbReference type="GO" id="GO:0016787">
    <property type="term" value="F:hydrolase activity"/>
    <property type="evidence" value="ECO:0007669"/>
    <property type="project" value="UniProtKB-KW"/>
</dbReference>
<dbReference type="Pfam" id="PF00857">
    <property type="entry name" value="Isochorismatase"/>
    <property type="match status" value="1"/>
</dbReference>
<dbReference type="SUPFAM" id="SSF52499">
    <property type="entry name" value="Isochorismatase-like hydrolases"/>
    <property type="match status" value="1"/>
</dbReference>
<feature type="domain" description="Isochorismatase-like" evidence="2">
    <location>
        <begin position="12"/>
        <end position="188"/>
    </location>
</feature>
<evidence type="ECO:0000256" key="1">
    <source>
        <dbReference type="ARBA" id="ARBA00022801"/>
    </source>
</evidence>
<dbReference type="InterPro" id="IPR036380">
    <property type="entry name" value="Isochorismatase-like_sf"/>
</dbReference>
<keyword evidence="4" id="KW-1185">Reference proteome</keyword>
<evidence type="ECO:0000313" key="4">
    <source>
        <dbReference type="Proteomes" id="UP000256838"/>
    </source>
</evidence>
<dbReference type="PANTHER" id="PTHR43540:SF1">
    <property type="entry name" value="ISOCHORISMATASE HYDROLASE"/>
    <property type="match status" value="1"/>
</dbReference>
<dbReference type="RefSeq" id="WP_115531948.1">
    <property type="nucleotide sequence ID" value="NZ_QRGA01000001.1"/>
</dbReference>
<comment type="caution">
    <text evidence="3">The sequence shown here is derived from an EMBL/GenBank/DDBJ whole genome shotgun (WGS) entry which is preliminary data.</text>
</comment>
<dbReference type="EMBL" id="QRGA01000001">
    <property type="protein sequence ID" value="RDV00677.1"/>
    <property type="molecule type" value="Genomic_DNA"/>
</dbReference>
<dbReference type="Gene3D" id="3.40.50.850">
    <property type="entry name" value="Isochorismatase-like"/>
    <property type="match status" value="1"/>
</dbReference>
<dbReference type="InterPro" id="IPR000868">
    <property type="entry name" value="Isochorismatase-like_dom"/>
</dbReference>
<dbReference type="OrthoDB" id="9814140at2"/>
<dbReference type="PANTHER" id="PTHR43540">
    <property type="entry name" value="PEROXYUREIDOACRYLATE/UREIDOACRYLATE AMIDOHYDROLASE-RELATED"/>
    <property type="match status" value="1"/>
</dbReference>
<dbReference type="Proteomes" id="UP000256838">
    <property type="component" value="Unassembled WGS sequence"/>
</dbReference>
<reference evidence="3 4" key="1">
    <citation type="submission" date="2018-08" db="EMBL/GenBank/DDBJ databases">
        <title>Paraburkholderia sp. DHOM06 isolated from forest soil.</title>
        <authorList>
            <person name="Gao Z.-H."/>
            <person name="Qiu L.-H."/>
        </authorList>
    </citation>
    <scope>NUCLEOTIDE SEQUENCE [LARGE SCALE GENOMIC DNA]</scope>
    <source>
        <strain evidence="3 4">DHOM06</strain>
    </source>
</reference>
<protein>
    <submittedName>
        <fullName evidence="3">Cysteine hydrolase</fullName>
    </submittedName>
</protein>
<gene>
    <name evidence="3" type="ORF">DWV00_02670</name>
</gene>
<accession>A0A3D8K707</accession>
<dbReference type="InterPro" id="IPR050272">
    <property type="entry name" value="Isochorismatase-like_hydrls"/>
</dbReference>